<accession>A0ACB0MF95</accession>
<dbReference type="Proteomes" id="UP001177021">
    <property type="component" value="Unassembled WGS sequence"/>
</dbReference>
<keyword evidence="2" id="KW-1185">Reference proteome</keyword>
<evidence type="ECO:0000313" key="1">
    <source>
        <dbReference type="EMBL" id="CAJ2679358.1"/>
    </source>
</evidence>
<protein>
    <submittedName>
        <fullName evidence="1">Uncharacterized protein</fullName>
    </submittedName>
</protein>
<reference evidence="1" key="1">
    <citation type="submission" date="2023-10" db="EMBL/GenBank/DDBJ databases">
        <authorList>
            <person name="Rodriguez Cubillos JULIANA M."/>
            <person name="De Vega J."/>
        </authorList>
    </citation>
    <scope>NUCLEOTIDE SEQUENCE</scope>
</reference>
<name>A0ACB0MF95_TRIPR</name>
<dbReference type="EMBL" id="CASHSV030000823">
    <property type="protein sequence ID" value="CAJ2679358.1"/>
    <property type="molecule type" value="Genomic_DNA"/>
</dbReference>
<proteinExistence type="predicted"/>
<comment type="caution">
    <text evidence="1">The sequence shown here is derived from an EMBL/GenBank/DDBJ whole genome shotgun (WGS) entry which is preliminary data.</text>
</comment>
<sequence>MRRECHPLLRGVRENSKYKYGFSVYEMDSLTSICEVVLPSLPMDIDAMKKLKKEDQHDDDDDISIKNVQSFFNISASQYPIPHEVAETILKRAVTEAVILIRVILWLLATRLGTLLICGLLCLSKEWPFINNFSSMSLDKREKIVQRGLNHKFLTPFRLTFAYIKVLCLFVFFSRVCLNSSTLLHNTSLIYQLINHLIFQVDENGDNPAWKAIGYVVSSGDEKTTNVTKKRPLEKGIIETMHENDSTLQQSLINKGLNVTLDSKNNTLKIKCDAVVVGSGSGGGVAASVLSNAGHKVLVLEKGNYFVPEDYSSLEGPSMDQQYECGGMLASVDSRILVLAGSTVGGGSAVNWSACIRTPKKVLKEWSEEHKLSIFSSLEYLSAMETVCERIGVNENCTQEGLQNQVLRKGCQNLGLKVDYVPRNSSGNNHYCGSCGYGCPKGEKQGTQITWLVDAVEKGAVIITGCKAERFLFESNYKNGNARKKKCLGVLAKTLKSRVTMKLQIEAKVTISAGGALLTPPLMISSGLKNKNIGRNLHLHPVLMTWGYFPESKSDLKGKVYEGGIITSVHKVLSSSSSSSSCDDSKSDTRAIIETPLLGPSSFASLCPWESGLDFKQRMLNFPRTSHLITIIRDKASGKVTTEGRISYKLDSTDKENMRVGLQQAVRILIAAGAVEVGTHRSDGQRIKINENISKKEIEEFIDSVCPMDGALWPGESWNLYSSAHQMGSCRMGMNQKEGAVDENGESWEAEGLFVCDASLLPTAVGVNPMITIQSIAYCISSRIVDFLRKGRKSKDC</sequence>
<gene>
    <name evidence="1" type="ORF">MILVUS5_LOCUS41465</name>
</gene>
<evidence type="ECO:0000313" key="2">
    <source>
        <dbReference type="Proteomes" id="UP001177021"/>
    </source>
</evidence>
<organism evidence="1 2">
    <name type="scientific">Trifolium pratense</name>
    <name type="common">Red clover</name>
    <dbReference type="NCBI Taxonomy" id="57577"/>
    <lineage>
        <taxon>Eukaryota</taxon>
        <taxon>Viridiplantae</taxon>
        <taxon>Streptophyta</taxon>
        <taxon>Embryophyta</taxon>
        <taxon>Tracheophyta</taxon>
        <taxon>Spermatophyta</taxon>
        <taxon>Magnoliopsida</taxon>
        <taxon>eudicotyledons</taxon>
        <taxon>Gunneridae</taxon>
        <taxon>Pentapetalae</taxon>
        <taxon>rosids</taxon>
        <taxon>fabids</taxon>
        <taxon>Fabales</taxon>
        <taxon>Fabaceae</taxon>
        <taxon>Papilionoideae</taxon>
        <taxon>50 kb inversion clade</taxon>
        <taxon>NPAAA clade</taxon>
        <taxon>Hologalegina</taxon>
        <taxon>IRL clade</taxon>
        <taxon>Trifolieae</taxon>
        <taxon>Trifolium</taxon>
    </lineage>
</organism>